<dbReference type="InterPro" id="IPR003350">
    <property type="entry name" value="CUT_dom"/>
</dbReference>
<dbReference type="InterPro" id="IPR004087">
    <property type="entry name" value="KH_dom"/>
</dbReference>
<dbReference type="Gene3D" id="1.10.10.60">
    <property type="entry name" value="Homeodomain-like"/>
    <property type="match status" value="1"/>
</dbReference>
<feature type="compositionally biased region" description="Low complexity" evidence="15">
    <location>
        <begin position="636"/>
        <end position="663"/>
    </location>
</feature>
<keyword evidence="8 11" id="KW-0371">Homeobox</keyword>
<dbReference type="Gene3D" id="2.40.50.90">
    <property type="match status" value="1"/>
</dbReference>
<sequence>MEKLANNRSSPKPLTNSSLTSLTATVSSSLASSPSTSSSPTSSGSSSSDIEDNNERSATNNVNDLESSASSSTKESPSSSSQNKISMKPNNGSKNSQLNPKKCDPFNDSNLADNIKRLESIIQSLKDSTTAEISQLRDTVTKQDKIIYDLTEKLEQQRDYDEIKRELSFVRNEFNQFGPMAIGAEGKTNATSESDPSQNSATNLSSPPTIPKSSSSFNSNFHSSQHHPLNQFSPFNFPPALQGFGNVESFGTFLGEEIASQYAKAMAAVAAASTQQQEQLHQTNPSSNTNNKINDNNSSNNSNNNNHNQKSNKPLKEQSNQNNCNNLIADSPSRLSNNSDDQLLLDNEKSTESASTTPTSAMINQDGAEPINHSPLGATTVSDLGLTASSQMNSSHSPISHNLFYDKLQHQLRYNVEKYMNETLNTLHISRFVRELLSVHNIGQRLFAKYVLGLSQGTVSELLSKPKPWDKLTEKGRDSYRKMHAWSTDERCINLLKMMVPRKEYGSYLGKESNNYAKPEDSLAEERIAQILSEAQRSMKGLPQRSDFLANSFLMNGGDPGLSPEDLFPLKTQLKEYKANDIVSDNGEEENKSETSLNNDTSLARKSPSLNPTVMATIDNFYRNLSESRSKTSTPNSNNNNNNEKNSNDSINNRSSSLKSSKNFDMDEINPDLFRLYQDHITKLFGQQIEDSFRNAQSYDEIRNAIVLQQELSRINPFVLQTNPELFARLFSSGLLNGSNYLNGLQIPGLDSSTQHSPQTPSSQSDGVTRKNLRLDSPQSRESNRETNEPRIKIDNFLNQIKTNDSSLALSPSQNLPGQTNALFNNGSSASNADTPDDLAASPLQRMQSITNSLLSQSSLPNIVKRVKEQLSQYSISQRLFGESVLGLSQGSVSDLLARPKPWHMLTQKGREPFIRMKMFLEDDNAIHKLVASQYKIAPEKLMRTGNFVSGPSLAINPAQLPPVPLANSPNTPLSSLTNSLNIGFNNHLSNMSNTNTPSSNNNNGNTNINQTKPNNVANSVGNKPIQSSISSLSQNDTNSLNNCHKYESSMSPSSVDNSARSNTSSPDLTSASTLSASIPPTVPSPLSMRTRLSIYNNLNPNNLLRPSLPTPTSNAYMQPSVYELAALTSDLDTQIITTRIKETLMAHNIGQKIFGEVVLGLSQGSVSELLSKPKPWHMLSIKGREPFIRMQLWLNDANNIDKLQTLKNERREANKRRRTHLDDGLSSFKPFDNQLFGFSQNFNALNSLSKNLSASSGNVGNNINSTNPLHLFSMSQQPVVKKARILFTEEQKEALRIAFAMDPYPSSATAEFLAKELNLSIRTITNWFHNHRMRLKQINSSTSSANNDDSSNPANSFNLGRDSVLFDQNKFRSLLTQRLSDLKVRSNNLNSSSDGLTQFGSYSQSSSPNHRLKYSPSLFHTQSLYSNNTNSCSSPGSSASYHEDEDMGTLDLSMPSQQQQPFRHHLSPDKLDSAGRSSMHDDSEDGCRSGEDDNDDGDDVDNDGNGDEDSQRTSRDDGMIVDDDTADLKSLRKQFRNSSGSIGSSRRKPKNVMSSSSRRKAAQPQQWVAPIIDPILTTFTEESYIEDDDEEDEDDPEKINAELNGLYKDLDETESNNGYEDKDDDDNTENQTNIEEGDDDDVENNSSVFKKRKTSSSNPTTSTAPSSSSSSIMIKEEYPTFGYSGRDWNFLEIISFAYYFHKLSSCFPSNSYKQRFLARFILKRIKMNDRVVIGCSISAIAVVLISIWVWNSKYNHNNSRKKQPKSDPQSKQLSNAQNSRPLASSIPNSAMENKMISKRSTKENVAESDEIQNDDISDLFGLQQDEVFNSTEADSVVDQDTDRAKLSIDSEDAVNSTPKNIQGERELSSSLKRSKNIVSSLENAMKKIEIDLKPKTESSKYEKESRSFNSPQSKTNVNSINIKANDRNYSKMSIKAKKSYDSHLISSSIDSSSEQSRIRPISPESPIVQTTSRQTFAQIVSGRDNSKDCRKTIDFSLESNLCQNKSHRNKNLQDNLNDDFPVLIAQPASSLNSIDGNQNLNNSIQSNDLSDNQSQSSNSNDSGKGSCSNDLVSIKLNDSPSNDDSIASNDQHQVNNNYITVHHKFKVPQSLCGLLIGRNGRNINPIKSATNTQILIQSINEKSSICSIIGFEANVLKALNMINEKLHAHSEVDVFNSVELCPTIPLSEKIQLKLSEDIDNDVTISCLINAGHFFLQQPLHPSFPKLEALNVSMKDFYSSLSTPSIAKIFPGLICTAPSYHGWYRVVILNVDEQNNTCDFKYVDYGGFCYNFPSDYIRQIRQEFLLLPFQAIECYMARVAPINQIGWTQQATEFLDQLIKNQVIYARVHSYANDKIPLVNLYHRESRDNSIIDINLKMVEQGYAKLVEDSISNQTM</sequence>
<protein>
    <recommendedName>
        <fullName evidence="14">Homeobox protein cut-like</fullName>
    </recommendedName>
</protein>
<feature type="compositionally biased region" description="Low complexity" evidence="15">
    <location>
        <begin position="205"/>
        <end position="225"/>
    </location>
</feature>
<dbReference type="Pfam" id="PF00013">
    <property type="entry name" value="KH_1"/>
    <property type="match status" value="1"/>
</dbReference>
<dbReference type="EnsemblMetazoa" id="SSS_1175s_mrna">
    <property type="protein sequence ID" value="KAF7488664.1"/>
    <property type="gene ID" value="SSS_1175"/>
</dbReference>
<evidence type="ECO:0000256" key="5">
    <source>
        <dbReference type="ARBA" id="ARBA00023015"/>
    </source>
</evidence>
<dbReference type="InterPro" id="IPR036612">
    <property type="entry name" value="KH_dom_type_1_sf"/>
</dbReference>
<keyword evidence="7 11" id="KW-0238">DNA-binding</keyword>
<dbReference type="InterPro" id="IPR001356">
    <property type="entry name" value="HD"/>
</dbReference>
<feature type="compositionally biased region" description="Polar residues" evidence="15">
    <location>
        <begin position="797"/>
        <end position="834"/>
    </location>
</feature>
<feature type="region of interest" description="Disordered" evidence="15">
    <location>
        <begin position="274"/>
        <end position="377"/>
    </location>
</feature>
<dbReference type="SMART" id="SM01109">
    <property type="entry name" value="CUT"/>
    <property type="match status" value="3"/>
</dbReference>
<gene>
    <name evidence="18" type="ORF">SSS_1175</name>
</gene>
<evidence type="ECO:0000259" key="16">
    <source>
        <dbReference type="PROSITE" id="PS50071"/>
    </source>
</evidence>
<evidence type="ECO:0000256" key="15">
    <source>
        <dbReference type="SAM" id="MobiDB-lite"/>
    </source>
</evidence>
<dbReference type="Pfam" id="PF02376">
    <property type="entry name" value="CUT"/>
    <property type="match status" value="3"/>
</dbReference>
<feature type="compositionally biased region" description="Low complexity" evidence="15">
    <location>
        <begin position="2038"/>
        <end position="2071"/>
    </location>
</feature>
<feature type="compositionally biased region" description="Polar residues" evidence="15">
    <location>
        <begin position="2077"/>
        <end position="2091"/>
    </location>
</feature>
<comment type="similarity">
    <text evidence="2 14">Belongs to the CUT homeobox family.</text>
</comment>
<keyword evidence="12" id="KW-0694">RNA-binding</keyword>
<dbReference type="GO" id="GO:0000977">
    <property type="term" value="F:RNA polymerase II transcription regulatory region sequence-specific DNA binding"/>
    <property type="evidence" value="ECO:0007669"/>
    <property type="project" value="TreeGrafter"/>
</dbReference>
<dbReference type="Pfam" id="PF00046">
    <property type="entry name" value="Homeodomain"/>
    <property type="match status" value="1"/>
</dbReference>
<feature type="compositionally biased region" description="Low complexity" evidence="15">
    <location>
        <begin position="333"/>
        <end position="345"/>
    </location>
</feature>
<dbReference type="SUPFAM" id="SSF47413">
    <property type="entry name" value="lambda repressor-like DNA-binding domains"/>
    <property type="match status" value="3"/>
</dbReference>
<dbReference type="GO" id="GO:0005634">
    <property type="term" value="C:nucleus"/>
    <property type="evidence" value="ECO:0007669"/>
    <property type="project" value="UniProtKB-SubCell"/>
</dbReference>
<dbReference type="OrthoDB" id="10257567at2759"/>
<keyword evidence="3" id="KW-0597">Phosphoprotein</keyword>
<reference evidence="18" key="2">
    <citation type="submission" date="2020-01" db="EMBL/GenBank/DDBJ databases">
        <authorList>
            <person name="Korhonen P.K.K."/>
            <person name="Guangxu M.G."/>
            <person name="Wang T.W."/>
            <person name="Stroehlein A.J.S."/>
            <person name="Young N.D."/>
            <person name="Ang C.-S.A."/>
            <person name="Fernando D.W.F."/>
            <person name="Lu H.L."/>
            <person name="Taylor S.T."/>
            <person name="Ehtesham M.E.M."/>
            <person name="Najaraj S.H.N."/>
            <person name="Harsha G.H.G."/>
            <person name="Madugundu A.M."/>
            <person name="Renuse S.R."/>
            <person name="Holt D.H."/>
            <person name="Pandey A.P."/>
            <person name="Papenfuss A.P."/>
            <person name="Gasser R.B.G."/>
            <person name="Fischer K.F."/>
        </authorList>
    </citation>
    <scope>NUCLEOTIDE SEQUENCE</scope>
    <source>
        <strain evidence="18">SSS_KF_BRIS2020</strain>
    </source>
</reference>
<feature type="compositionally biased region" description="Basic and acidic residues" evidence="15">
    <location>
        <begin position="1896"/>
        <end position="1907"/>
    </location>
</feature>
<evidence type="ECO:0000256" key="9">
    <source>
        <dbReference type="ARBA" id="ARBA00023163"/>
    </source>
</evidence>
<dbReference type="InterPro" id="IPR035437">
    <property type="entry name" value="SNase_OB-fold_sf"/>
</dbReference>
<feature type="compositionally biased region" description="Polar residues" evidence="15">
    <location>
        <begin position="1908"/>
        <end position="1917"/>
    </location>
</feature>
<evidence type="ECO:0000313" key="20">
    <source>
        <dbReference type="Proteomes" id="UP000070412"/>
    </source>
</evidence>
<dbReference type="InterPro" id="IPR010982">
    <property type="entry name" value="Lambda_DNA-bd_dom_sf"/>
</dbReference>
<feature type="compositionally biased region" description="Polar residues" evidence="15">
    <location>
        <begin position="188"/>
        <end position="204"/>
    </location>
</feature>
<keyword evidence="20" id="KW-1185">Reference proteome</keyword>
<dbReference type="InterPro" id="IPR009057">
    <property type="entry name" value="Homeodomain-like_sf"/>
</dbReference>
<feature type="region of interest" description="Disordered" evidence="15">
    <location>
        <begin position="1896"/>
        <end position="1917"/>
    </location>
</feature>
<keyword evidence="5 14" id="KW-0805">Transcription regulation</keyword>
<feature type="domain" description="CUT" evidence="17">
    <location>
        <begin position="415"/>
        <end position="502"/>
    </location>
</feature>
<dbReference type="GO" id="GO:0000981">
    <property type="term" value="F:DNA-binding transcription factor activity, RNA polymerase II-specific"/>
    <property type="evidence" value="ECO:0007669"/>
    <property type="project" value="InterPro"/>
</dbReference>
<feature type="compositionally biased region" description="Polar residues" evidence="15">
    <location>
        <begin position="317"/>
        <end position="328"/>
    </location>
</feature>
<dbReference type="Gene3D" id="1.10.260.40">
    <property type="entry name" value="lambda repressor-like DNA-binding domains"/>
    <property type="match status" value="3"/>
</dbReference>
<dbReference type="Pfam" id="PF00567">
    <property type="entry name" value="TUDOR"/>
    <property type="match status" value="1"/>
</dbReference>
<organism evidence="18">
    <name type="scientific">Sarcoptes scabiei</name>
    <name type="common">Itch mite</name>
    <name type="synonym">Acarus scabiei</name>
    <dbReference type="NCBI Taxonomy" id="52283"/>
    <lineage>
        <taxon>Eukaryota</taxon>
        <taxon>Metazoa</taxon>
        <taxon>Ecdysozoa</taxon>
        <taxon>Arthropoda</taxon>
        <taxon>Chelicerata</taxon>
        <taxon>Arachnida</taxon>
        <taxon>Acari</taxon>
        <taxon>Acariformes</taxon>
        <taxon>Sarcoptiformes</taxon>
        <taxon>Astigmata</taxon>
        <taxon>Psoroptidia</taxon>
        <taxon>Sarcoptoidea</taxon>
        <taxon>Sarcoptidae</taxon>
        <taxon>Sarcoptinae</taxon>
        <taxon>Sarcoptes</taxon>
    </lineage>
</organism>
<feature type="compositionally biased region" description="Low complexity" evidence="15">
    <location>
        <begin position="1656"/>
        <end position="1672"/>
    </location>
</feature>
<dbReference type="SUPFAM" id="SSF46689">
    <property type="entry name" value="Homeodomain-like"/>
    <property type="match status" value="1"/>
</dbReference>
<dbReference type="GO" id="GO:0005739">
    <property type="term" value="C:mitochondrion"/>
    <property type="evidence" value="ECO:0007669"/>
    <property type="project" value="UniProtKB-ARBA"/>
</dbReference>
<feature type="region of interest" description="Disordered" evidence="15">
    <location>
        <begin position="747"/>
        <end position="839"/>
    </location>
</feature>
<feature type="region of interest" description="Disordered" evidence="15">
    <location>
        <begin position="581"/>
        <end position="610"/>
    </location>
</feature>
<feature type="region of interest" description="Disordered" evidence="15">
    <location>
        <begin position="1606"/>
        <end position="1672"/>
    </location>
</feature>
<feature type="DNA-binding region" description="Homeobox" evidence="11">
    <location>
        <begin position="1281"/>
        <end position="1340"/>
    </location>
</feature>
<dbReference type="SUPFAM" id="SSF54791">
    <property type="entry name" value="Eukaryotic type KH-domain (KH-domain type I)"/>
    <property type="match status" value="1"/>
</dbReference>
<dbReference type="EMBL" id="WVUK01000065">
    <property type="protein sequence ID" value="KAF7488664.1"/>
    <property type="molecule type" value="Genomic_DNA"/>
</dbReference>
<name>A0A834R0A8_SARSC</name>
<feature type="domain" description="CUT" evidence="17">
    <location>
        <begin position="1123"/>
        <end position="1210"/>
    </location>
</feature>
<evidence type="ECO:0000313" key="19">
    <source>
        <dbReference type="EnsemblMetazoa" id="KAF7488664.1"/>
    </source>
</evidence>
<feature type="region of interest" description="Disordered" evidence="15">
    <location>
        <begin position="1394"/>
        <end position="1415"/>
    </location>
</feature>
<feature type="compositionally biased region" description="Polar residues" evidence="15">
    <location>
        <begin position="594"/>
        <end position="610"/>
    </location>
</feature>
<evidence type="ECO:0000313" key="18">
    <source>
        <dbReference type="EMBL" id="KAF7488664.1"/>
    </source>
</evidence>
<evidence type="ECO:0000256" key="3">
    <source>
        <dbReference type="ARBA" id="ARBA00022553"/>
    </source>
</evidence>
<feature type="region of interest" description="Disordered" evidence="15">
    <location>
        <begin position="1429"/>
        <end position="1575"/>
    </location>
</feature>
<feature type="region of interest" description="Disordered" evidence="15">
    <location>
        <begin position="1948"/>
        <end position="1971"/>
    </location>
</feature>
<evidence type="ECO:0000256" key="2">
    <source>
        <dbReference type="ARBA" id="ARBA00008190"/>
    </source>
</evidence>
<evidence type="ECO:0000256" key="10">
    <source>
        <dbReference type="ARBA" id="ARBA00023242"/>
    </source>
</evidence>
<dbReference type="PROSITE" id="PS50084">
    <property type="entry name" value="KH_TYPE_1"/>
    <property type="match status" value="1"/>
</dbReference>
<dbReference type="GO" id="GO:0030154">
    <property type="term" value="P:cell differentiation"/>
    <property type="evidence" value="ECO:0007669"/>
    <property type="project" value="UniProtKB-ARBA"/>
</dbReference>
<feature type="compositionally biased region" description="Basic and acidic residues" evidence="15">
    <location>
        <begin position="1510"/>
        <end position="1519"/>
    </location>
</feature>
<feature type="compositionally biased region" description="Basic and acidic residues" evidence="15">
    <location>
        <begin position="782"/>
        <end position="794"/>
    </location>
</feature>
<feature type="region of interest" description="Disordered" evidence="15">
    <location>
        <begin position="182"/>
        <end position="225"/>
    </location>
</feature>
<evidence type="ECO:0000256" key="8">
    <source>
        <dbReference type="ARBA" id="ARBA00023155"/>
    </source>
</evidence>
<feature type="compositionally biased region" description="Low complexity" evidence="15">
    <location>
        <begin position="752"/>
        <end position="765"/>
    </location>
</feature>
<dbReference type="GO" id="GO:0003723">
    <property type="term" value="F:RNA binding"/>
    <property type="evidence" value="ECO:0007669"/>
    <property type="project" value="UniProtKB-UniRule"/>
</dbReference>
<feature type="compositionally biased region" description="Low complexity" evidence="15">
    <location>
        <begin position="274"/>
        <end position="312"/>
    </location>
</feature>
<proteinExistence type="inferred from homology"/>
<dbReference type="PANTHER" id="PTHR14043">
    <property type="entry name" value="CCAAT DISPLACEMENT PROTEIN-RELATED"/>
    <property type="match status" value="1"/>
</dbReference>
<dbReference type="FunFam" id="1.10.260.40:FF:000010">
    <property type="entry name" value="Cut-like homeobox 1a"/>
    <property type="match status" value="1"/>
</dbReference>
<feature type="compositionally biased region" description="Low complexity" evidence="15">
    <location>
        <begin position="352"/>
        <end position="361"/>
    </location>
</feature>
<evidence type="ECO:0000256" key="14">
    <source>
        <dbReference type="RuleBase" id="RU361129"/>
    </source>
</evidence>
<keyword evidence="6" id="KW-0175">Coiled coil</keyword>
<accession>A0A834R0A8</accession>
<evidence type="ECO:0000256" key="1">
    <source>
        <dbReference type="ARBA" id="ARBA00004123"/>
    </source>
</evidence>
<feature type="compositionally biased region" description="Acidic residues" evidence="15">
    <location>
        <begin position="1493"/>
        <end position="1509"/>
    </location>
</feature>
<dbReference type="InterPro" id="IPR004088">
    <property type="entry name" value="KH_dom_type_1"/>
</dbReference>
<keyword evidence="4" id="KW-0677">Repeat</keyword>
<dbReference type="InterPro" id="IPR017970">
    <property type="entry name" value="Homeobox_CS"/>
</dbReference>
<feature type="domain" description="CUT" evidence="17">
    <location>
        <begin position="849"/>
        <end position="936"/>
    </location>
</feature>
<dbReference type="Gene3D" id="2.30.30.140">
    <property type="match status" value="1"/>
</dbReference>
<dbReference type="PANTHER" id="PTHR14043:SF2">
    <property type="entry name" value="HOMEOBOX PROTEIN CUT"/>
    <property type="match status" value="1"/>
</dbReference>
<dbReference type="PROSITE" id="PS00027">
    <property type="entry name" value="HOMEOBOX_1"/>
    <property type="match status" value="1"/>
</dbReference>
<evidence type="ECO:0000256" key="11">
    <source>
        <dbReference type="PROSITE-ProRule" id="PRU00108"/>
    </source>
</evidence>
<feature type="compositionally biased region" description="Low complexity" evidence="15">
    <location>
        <begin position="990"/>
        <end position="1016"/>
    </location>
</feature>
<feature type="compositionally biased region" description="Low complexity" evidence="15">
    <location>
        <begin position="9"/>
        <end position="48"/>
    </location>
</feature>
<evidence type="ECO:0000256" key="12">
    <source>
        <dbReference type="PROSITE-ProRule" id="PRU00117"/>
    </source>
</evidence>
<feature type="compositionally biased region" description="Polar residues" evidence="15">
    <location>
        <begin position="89"/>
        <end position="99"/>
    </location>
</feature>
<keyword evidence="9 14" id="KW-0804">Transcription</keyword>
<feature type="compositionally biased region" description="Low complexity" evidence="15">
    <location>
        <begin position="67"/>
        <end position="88"/>
    </location>
</feature>
<dbReference type="CDD" id="cd00086">
    <property type="entry name" value="homeodomain"/>
    <property type="match status" value="1"/>
</dbReference>
<feature type="domain" description="Homeobox" evidence="16">
    <location>
        <begin position="1279"/>
        <end position="1339"/>
    </location>
</feature>
<dbReference type="FunFam" id="1.10.10.60:FF:000298">
    <property type="entry name" value="Homeobox protein cut-like"/>
    <property type="match status" value="1"/>
</dbReference>
<feature type="region of interest" description="Disordered" evidence="15">
    <location>
        <begin position="1759"/>
        <end position="1811"/>
    </location>
</feature>
<dbReference type="SUPFAM" id="SSF50199">
    <property type="entry name" value="Staphylococcal nuclease"/>
    <property type="match status" value="1"/>
</dbReference>
<feature type="compositionally biased region" description="Polar residues" evidence="15">
    <location>
        <begin position="1394"/>
        <end position="1410"/>
    </location>
</feature>
<dbReference type="FunFam" id="1.10.260.40:FF:000004">
    <property type="entry name" value="Cut-like homeobox 1a"/>
    <property type="match status" value="1"/>
</dbReference>
<feature type="compositionally biased region" description="Basic and acidic residues" evidence="15">
    <location>
        <begin position="1467"/>
        <end position="1492"/>
    </location>
</feature>
<feature type="compositionally biased region" description="Polar residues" evidence="15">
    <location>
        <begin position="1429"/>
        <end position="1441"/>
    </location>
</feature>
<dbReference type="Gene3D" id="3.30.1370.10">
    <property type="entry name" value="K Homology domain, type 1"/>
    <property type="match status" value="1"/>
</dbReference>
<reference evidence="19" key="3">
    <citation type="submission" date="2022-06" db="UniProtKB">
        <authorList>
            <consortium name="EnsemblMetazoa"/>
        </authorList>
    </citation>
    <scope>IDENTIFICATION</scope>
</reference>
<feature type="compositionally biased region" description="Polar residues" evidence="15">
    <location>
        <begin position="56"/>
        <end position="66"/>
    </location>
</feature>
<dbReference type="SMART" id="SM00389">
    <property type="entry name" value="HOX"/>
    <property type="match status" value="1"/>
</dbReference>
<dbReference type="PROSITE" id="PS51042">
    <property type="entry name" value="CUT"/>
    <property type="match status" value="3"/>
</dbReference>
<dbReference type="InterPro" id="IPR002999">
    <property type="entry name" value="Tudor"/>
</dbReference>
<feature type="compositionally biased region" description="Polar residues" evidence="15">
    <location>
        <begin position="1017"/>
        <end position="1079"/>
    </location>
</feature>
<comment type="subcellular location">
    <subcellularLocation>
        <location evidence="1 11 13">Nucleus</location>
    </subcellularLocation>
</comment>
<evidence type="ECO:0000256" key="6">
    <source>
        <dbReference type="ARBA" id="ARBA00023054"/>
    </source>
</evidence>
<dbReference type="SUPFAM" id="SSF63748">
    <property type="entry name" value="Tudor/PWWP/MBT"/>
    <property type="match status" value="1"/>
</dbReference>
<evidence type="ECO:0000256" key="7">
    <source>
        <dbReference type="ARBA" id="ARBA00023125"/>
    </source>
</evidence>
<dbReference type="FunFam" id="1.10.260.40:FF:000027">
    <property type="entry name" value="Homeobox protein cut-like"/>
    <property type="match status" value="1"/>
</dbReference>
<keyword evidence="10 11" id="KW-0539">Nucleus</keyword>
<feature type="region of interest" description="Disordered" evidence="15">
    <location>
        <begin position="1340"/>
        <end position="1359"/>
    </location>
</feature>
<feature type="region of interest" description="Disordered" evidence="15">
    <location>
        <begin position="627"/>
        <end position="664"/>
    </location>
</feature>
<feature type="region of interest" description="Disordered" evidence="15">
    <location>
        <begin position="1"/>
        <end position="108"/>
    </location>
</feature>
<dbReference type="PROSITE" id="PS50071">
    <property type="entry name" value="HOMEOBOX_2"/>
    <property type="match status" value="1"/>
</dbReference>
<feature type="region of interest" description="Disordered" evidence="15">
    <location>
        <begin position="2035"/>
        <end position="2091"/>
    </location>
</feature>
<feature type="compositionally biased region" description="Polar residues" evidence="15">
    <location>
        <begin position="1776"/>
        <end position="1792"/>
    </location>
</feature>
<dbReference type="Proteomes" id="UP000070412">
    <property type="component" value="Unassembled WGS sequence"/>
</dbReference>
<feature type="region of interest" description="Disordered" evidence="15">
    <location>
        <begin position="988"/>
        <end position="1083"/>
    </location>
</feature>
<dbReference type="SMART" id="SM00322">
    <property type="entry name" value="KH"/>
    <property type="match status" value="1"/>
</dbReference>
<evidence type="ECO:0000259" key="17">
    <source>
        <dbReference type="PROSITE" id="PS51042"/>
    </source>
</evidence>
<reference evidence="20" key="1">
    <citation type="journal article" date="2020" name="PLoS Negl. Trop. Dis.">
        <title>High-quality nuclear genome for Sarcoptes scabiei-A critical resource for a neglected parasite.</title>
        <authorList>
            <person name="Korhonen P.K."/>
            <person name="Gasser R.B."/>
            <person name="Ma G."/>
            <person name="Wang T."/>
            <person name="Stroehlein A.J."/>
            <person name="Young N.D."/>
            <person name="Ang C.S."/>
            <person name="Fernando D.D."/>
            <person name="Lu H.C."/>
            <person name="Taylor S."/>
            <person name="Reynolds S.L."/>
            <person name="Mofiz E."/>
            <person name="Najaraj S.H."/>
            <person name="Gowda H."/>
            <person name="Madugundu A."/>
            <person name="Renuse S."/>
            <person name="Holt D."/>
            <person name="Pandey A."/>
            <person name="Papenfuss A.T."/>
            <person name="Fischer K."/>
        </authorList>
    </citation>
    <scope>NUCLEOTIDE SEQUENCE [LARGE SCALE GENOMIC DNA]</scope>
</reference>
<evidence type="ECO:0000256" key="4">
    <source>
        <dbReference type="ARBA" id="ARBA00022737"/>
    </source>
</evidence>
<evidence type="ECO:0000256" key="13">
    <source>
        <dbReference type="RuleBase" id="RU000682"/>
    </source>
</evidence>